<dbReference type="AlphaFoldDB" id="A0A8J3X750"/>
<keyword evidence="4" id="KW-1185">Reference proteome</keyword>
<protein>
    <submittedName>
        <fullName evidence="3">Protein phosphatase</fullName>
    </submittedName>
</protein>
<evidence type="ECO:0000313" key="4">
    <source>
        <dbReference type="Proteomes" id="UP000650628"/>
    </source>
</evidence>
<dbReference type="SUPFAM" id="SSF52799">
    <property type="entry name" value="(Phosphotyrosine protein) phosphatases II"/>
    <property type="match status" value="1"/>
</dbReference>
<sequence length="166" mass="18224">MRIEGRGAPYADSPWSEIVPGLFMGGHHYRESSGELLPVVVRDEFDVVISLYRRDGHGPAEAVIHRCCEMPDGPLTSQQLAEVLELGEFAAAAVEAERKVLVRCHAGYNRSGLVIVQALLTLGYSVDDAIFLVRYRRSKWALNNHLFVDYLTTGLSVAGLLVGLDG</sequence>
<organism evidence="3 4">
    <name type="scientific">Planotetraspora mira</name>
    <dbReference type="NCBI Taxonomy" id="58121"/>
    <lineage>
        <taxon>Bacteria</taxon>
        <taxon>Bacillati</taxon>
        <taxon>Actinomycetota</taxon>
        <taxon>Actinomycetes</taxon>
        <taxon>Streptosporangiales</taxon>
        <taxon>Streptosporangiaceae</taxon>
        <taxon>Planotetraspora</taxon>
    </lineage>
</organism>
<keyword evidence="1" id="KW-0812">Transmembrane</keyword>
<evidence type="ECO:0000313" key="3">
    <source>
        <dbReference type="EMBL" id="GII30547.1"/>
    </source>
</evidence>
<feature type="domain" description="Tyrosine specific protein phosphatases" evidence="2">
    <location>
        <begin position="81"/>
        <end position="137"/>
    </location>
</feature>
<feature type="transmembrane region" description="Helical" evidence="1">
    <location>
        <begin position="146"/>
        <end position="164"/>
    </location>
</feature>
<gene>
    <name evidence="3" type="ORF">Pmi06nite_39890</name>
</gene>
<name>A0A8J3X750_9ACTN</name>
<keyword evidence="1" id="KW-0472">Membrane</keyword>
<accession>A0A8J3X750</accession>
<dbReference type="InterPro" id="IPR029021">
    <property type="entry name" value="Prot-tyrosine_phosphatase-like"/>
</dbReference>
<dbReference type="InterPro" id="IPR000340">
    <property type="entry name" value="Dual-sp_phosphatase_cat-dom"/>
</dbReference>
<keyword evidence="1" id="KW-1133">Transmembrane helix</keyword>
<dbReference type="PROSITE" id="PS50056">
    <property type="entry name" value="TYR_PHOSPHATASE_2"/>
    <property type="match status" value="1"/>
</dbReference>
<evidence type="ECO:0000256" key="1">
    <source>
        <dbReference type="SAM" id="Phobius"/>
    </source>
</evidence>
<dbReference type="Gene3D" id="3.90.190.10">
    <property type="entry name" value="Protein tyrosine phosphatase superfamily"/>
    <property type="match status" value="1"/>
</dbReference>
<dbReference type="Proteomes" id="UP000650628">
    <property type="component" value="Unassembled WGS sequence"/>
</dbReference>
<reference evidence="3 4" key="1">
    <citation type="submission" date="2021-01" db="EMBL/GenBank/DDBJ databases">
        <title>Whole genome shotgun sequence of Planotetraspora mira NBRC 15435.</title>
        <authorList>
            <person name="Komaki H."/>
            <person name="Tamura T."/>
        </authorList>
    </citation>
    <scope>NUCLEOTIDE SEQUENCE [LARGE SCALE GENOMIC DNA]</scope>
    <source>
        <strain evidence="3 4">NBRC 15435</strain>
    </source>
</reference>
<dbReference type="EMBL" id="BOOO01000020">
    <property type="protein sequence ID" value="GII30547.1"/>
    <property type="molecule type" value="Genomic_DNA"/>
</dbReference>
<dbReference type="InterPro" id="IPR000387">
    <property type="entry name" value="Tyr_Pase_dom"/>
</dbReference>
<dbReference type="RefSeq" id="WP_203954515.1">
    <property type="nucleotide sequence ID" value="NZ_BOOO01000020.1"/>
</dbReference>
<evidence type="ECO:0000259" key="2">
    <source>
        <dbReference type="PROSITE" id="PS50056"/>
    </source>
</evidence>
<proteinExistence type="predicted"/>
<dbReference type="Pfam" id="PF00782">
    <property type="entry name" value="DSPc"/>
    <property type="match status" value="1"/>
</dbReference>
<comment type="caution">
    <text evidence="3">The sequence shown here is derived from an EMBL/GenBank/DDBJ whole genome shotgun (WGS) entry which is preliminary data.</text>
</comment>